<keyword evidence="7" id="KW-1185">Reference proteome</keyword>
<evidence type="ECO:0000256" key="4">
    <source>
        <dbReference type="SAM" id="Coils"/>
    </source>
</evidence>
<evidence type="ECO:0000256" key="3">
    <source>
        <dbReference type="ARBA" id="ARBA00023125"/>
    </source>
</evidence>
<dbReference type="GeneID" id="61298253"/>
<evidence type="ECO:0000259" key="5">
    <source>
        <dbReference type="Pfam" id="PF01420"/>
    </source>
</evidence>
<accession>A0ABY1HD14</accession>
<name>A0ABY1HD14_9GAMM</name>
<dbReference type="PANTHER" id="PTHR30408">
    <property type="entry name" value="TYPE-1 RESTRICTION ENZYME ECOKI SPECIFICITY PROTEIN"/>
    <property type="match status" value="1"/>
</dbReference>
<dbReference type="Proteomes" id="UP000182660">
    <property type="component" value="Unassembled WGS sequence"/>
</dbReference>
<dbReference type="CDD" id="cd17246">
    <property type="entry name" value="RMtype1_S_SonII-TRD2-CR2_like"/>
    <property type="match status" value="1"/>
</dbReference>
<keyword evidence="2" id="KW-0680">Restriction system</keyword>
<feature type="domain" description="Type I restriction modification DNA specificity" evidence="5">
    <location>
        <begin position="220"/>
        <end position="389"/>
    </location>
</feature>
<dbReference type="InterPro" id="IPR052021">
    <property type="entry name" value="Type-I_RS_S_subunit"/>
</dbReference>
<evidence type="ECO:0000256" key="1">
    <source>
        <dbReference type="ARBA" id="ARBA00010923"/>
    </source>
</evidence>
<dbReference type="CDD" id="cd17248">
    <property type="entry name" value="RMtype1_S_AmiI-TRD2-CR2_like"/>
    <property type="match status" value="1"/>
</dbReference>
<comment type="similarity">
    <text evidence="1">Belongs to the type-I restriction system S methylase family.</text>
</comment>
<dbReference type="EMBL" id="FPLJ01000021">
    <property type="protein sequence ID" value="SGY84964.1"/>
    <property type="molecule type" value="Genomic_DNA"/>
</dbReference>
<keyword evidence="3" id="KW-0238">DNA-binding</keyword>
<evidence type="ECO:0000313" key="6">
    <source>
        <dbReference type="EMBL" id="SGY84964.1"/>
    </source>
</evidence>
<dbReference type="PANTHER" id="PTHR30408:SF12">
    <property type="entry name" value="TYPE I RESTRICTION ENZYME MJAVIII SPECIFICITY SUBUNIT"/>
    <property type="match status" value="1"/>
</dbReference>
<comment type="caution">
    <text evidence="6">The sequence shown here is derived from an EMBL/GenBank/DDBJ whole genome shotgun (WGS) entry which is preliminary data.</text>
</comment>
<organism evidence="6 7">
    <name type="scientific">Moritella viscosa</name>
    <dbReference type="NCBI Taxonomy" id="80854"/>
    <lineage>
        <taxon>Bacteria</taxon>
        <taxon>Pseudomonadati</taxon>
        <taxon>Pseudomonadota</taxon>
        <taxon>Gammaproteobacteria</taxon>
        <taxon>Alteromonadales</taxon>
        <taxon>Moritellaceae</taxon>
        <taxon>Moritella</taxon>
    </lineage>
</organism>
<dbReference type="Pfam" id="PF01420">
    <property type="entry name" value="Methylase_S"/>
    <property type="match status" value="2"/>
</dbReference>
<feature type="coiled-coil region" evidence="4">
    <location>
        <begin position="168"/>
        <end position="195"/>
    </location>
</feature>
<feature type="domain" description="Type I restriction modification DNA specificity" evidence="5">
    <location>
        <begin position="70"/>
        <end position="186"/>
    </location>
</feature>
<dbReference type="SUPFAM" id="SSF116734">
    <property type="entry name" value="DNA methylase specificity domain"/>
    <property type="match status" value="2"/>
</dbReference>
<dbReference type="Gene3D" id="3.90.220.20">
    <property type="entry name" value="DNA methylase specificity domains"/>
    <property type="match status" value="2"/>
</dbReference>
<proteinExistence type="inferred from homology"/>
<protein>
    <submittedName>
        <fullName evidence="6">Restriction modification system DNA specificity domain</fullName>
    </submittedName>
</protein>
<keyword evidence="4" id="KW-0175">Coiled coil</keyword>
<reference evidence="6 7" key="1">
    <citation type="submission" date="2016-11" db="EMBL/GenBank/DDBJ databases">
        <authorList>
            <person name="Klemetsen T."/>
        </authorList>
    </citation>
    <scope>NUCLEOTIDE SEQUENCE [LARGE SCALE GENOMIC DNA]</scope>
    <source>
        <strain evidence="6">MT 2528</strain>
    </source>
</reference>
<dbReference type="RefSeq" id="WP_075473646.1">
    <property type="nucleotide sequence ID" value="NZ_CAWQZC010000047.1"/>
</dbReference>
<evidence type="ECO:0000313" key="7">
    <source>
        <dbReference type="Proteomes" id="UP000182660"/>
    </source>
</evidence>
<gene>
    <name evidence="6" type="ORF">MT2528_0760</name>
</gene>
<sequence length="418" mass="46941">MSSLIPNNWSITTLESNASLITDGSHFSPQTFELGKPIATVQNMRERHIDISSCRLISPDKFDDLVKGNCLPEYGDVLFSKDGTIGKTFVYKQKQPIVLLSSIAIIRLKQHLLNPDYCTQYLQSSLFYKQLENATSGSAIRRVVLKDIKQLELPTPPLPEQQKIAAILTSVDDVIERTQAQIDKLKDLKTGMMQELLTRGVGVDGKPHTEFKNSPVGRIPKEWDCTLLDNMAKRGSGHTPDKQKSEYWNEGIKWVSLTDSSKLDNLYIHDTSKKISQLGIENSSATLHPKGTVVMVRDAGIGKSAIITSPMAVSQHLMAWVCSDNLDNYFLYYLLQLWKPKFEAIAMGSTIKTIGLPYFKKLQIPVPPIEEQKIISSALKSVDNKIFVLRKKYSSLRDTKKSLMQDLLTGKVRVKIDS</sequence>
<evidence type="ECO:0000256" key="2">
    <source>
        <dbReference type="ARBA" id="ARBA00022747"/>
    </source>
</evidence>
<dbReference type="InterPro" id="IPR000055">
    <property type="entry name" value="Restrct_endonuc_typeI_TRD"/>
</dbReference>
<dbReference type="InterPro" id="IPR044946">
    <property type="entry name" value="Restrct_endonuc_typeI_TRD_sf"/>
</dbReference>
<dbReference type="Gene3D" id="1.10.287.1120">
    <property type="entry name" value="Bipartite methylase S protein"/>
    <property type="match status" value="1"/>
</dbReference>